<proteinExistence type="inferred from homology"/>
<dbReference type="PROSITE" id="PS00198">
    <property type="entry name" value="4FE4S_FER_1"/>
    <property type="match status" value="1"/>
</dbReference>
<dbReference type="SUPFAM" id="SSF54862">
    <property type="entry name" value="4Fe-4S ferredoxins"/>
    <property type="match status" value="1"/>
</dbReference>
<evidence type="ECO:0000256" key="5">
    <source>
        <dbReference type="ARBA" id="ARBA00022723"/>
    </source>
</evidence>
<dbReference type="PROSITE" id="PS51918">
    <property type="entry name" value="RADICAL_SAM"/>
    <property type="match status" value="1"/>
</dbReference>
<dbReference type="PIRSF" id="PIRSF000371">
    <property type="entry name" value="PFL_act_enz"/>
    <property type="match status" value="1"/>
</dbReference>
<evidence type="ECO:0000259" key="9">
    <source>
        <dbReference type="PROSITE" id="PS51379"/>
    </source>
</evidence>
<dbReference type="CDD" id="cd01335">
    <property type="entry name" value="Radical_SAM"/>
    <property type="match status" value="1"/>
</dbReference>
<name>A0A212K7S1_9DELT</name>
<keyword evidence="6 11" id="KW-0560">Oxidoreductase</keyword>
<dbReference type="PROSITE" id="PS01087">
    <property type="entry name" value="RADICAL_ACTIVATING"/>
    <property type="match status" value="1"/>
</dbReference>
<dbReference type="InterPro" id="IPR017900">
    <property type="entry name" value="4Fe4S_Fe_S_CS"/>
</dbReference>
<dbReference type="NCBIfam" id="TIGR02494">
    <property type="entry name" value="PFLE_PFLC"/>
    <property type="match status" value="1"/>
</dbReference>
<evidence type="ECO:0000256" key="8">
    <source>
        <dbReference type="ARBA" id="ARBA00023014"/>
    </source>
</evidence>
<sequence length="304" mass="32589">MADNGAAGTIFDIQRYSVHDGPGIRTILFLKGCPLRCPWCSNPESLTVAPQLWQQKRKCVGCGSCLTACPAGAIMPGGQGITVDWARCDSCGKCARACCSGALEMIGRAMTVEDAVEAALRDRAFYKDTGGVTLSGGEPLLQADFAANVLRGCKERGLHTAMETTGYADWRKIERLLPYTDFFLYDIKLINSEKHKAAVGVDNARILRNAENIASAGKPLVVRVPVVPGINDDAENLRATVRFAAAIGARSVDLLPYHRLGEPKWERLGKPYTLGGTPALSNACLRDVLDAIGDMHVPVTVGGD</sequence>
<dbReference type="GO" id="GO:0043365">
    <property type="term" value="F:[formate-C-acetyltransferase]-activating enzyme activity"/>
    <property type="evidence" value="ECO:0007669"/>
    <property type="project" value="UniProtKB-EC"/>
</dbReference>
<feature type="domain" description="Radical SAM core" evidence="10">
    <location>
        <begin position="19"/>
        <end position="295"/>
    </location>
</feature>
<dbReference type="InterPro" id="IPR040074">
    <property type="entry name" value="BssD/PflA/YjjW"/>
</dbReference>
<dbReference type="AlphaFoldDB" id="A0A212K7S1"/>
<accession>A0A212K7S1</accession>
<comment type="cofactor">
    <cofactor evidence="1">
        <name>[4Fe-4S] cluster</name>
        <dbReference type="ChEBI" id="CHEBI:49883"/>
    </cofactor>
</comment>
<organism evidence="11">
    <name type="scientific">uncultured delta proteobacterium</name>
    <dbReference type="NCBI Taxonomy" id="34034"/>
    <lineage>
        <taxon>Bacteria</taxon>
        <taxon>Deltaproteobacteria</taxon>
        <taxon>environmental samples</taxon>
    </lineage>
</organism>
<gene>
    <name evidence="11" type="ORF">KL86DPRO_30113</name>
</gene>
<dbReference type="EC" id="1.97.1.4" evidence="11"/>
<dbReference type="Gene3D" id="3.80.30.10">
    <property type="entry name" value="pyruvate-formate lyase- activating enzyme"/>
    <property type="match status" value="1"/>
</dbReference>
<dbReference type="InterPro" id="IPR007197">
    <property type="entry name" value="rSAM"/>
</dbReference>
<dbReference type="Pfam" id="PF04055">
    <property type="entry name" value="Radical_SAM"/>
    <property type="match status" value="1"/>
</dbReference>
<dbReference type="SFLD" id="SFLDG01118">
    <property type="entry name" value="activating_enzymes__group_2"/>
    <property type="match status" value="1"/>
</dbReference>
<reference evidence="11" key="1">
    <citation type="submission" date="2016-04" db="EMBL/GenBank/DDBJ databases">
        <authorList>
            <person name="Evans L.H."/>
            <person name="Alamgir A."/>
            <person name="Owens N."/>
            <person name="Weber N.D."/>
            <person name="Virtaneva K."/>
            <person name="Barbian K."/>
            <person name="Babar A."/>
            <person name="Rosenke K."/>
        </authorList>
    </citation>
    <scope>NUCLEOTIDE SEQUENCE</scope>
    <source>
        <strain evidence="11">86</strain>
    </source>
</reference>
<evidence type="ECO:0000256" key="2">
    <source>
        <dbReference type="ARBA" id="ARBA00009777"/>
    </source>
</evidence>
<comment type="similarity">
    <text evidence="2">Belongs to the organic radical-activating enzymes family.</text>
</comment>
<dbReference type="InterPro" id="IPR017896">
    <property type="entry name" value="4Fe4S_Fe-S-bd"/>
</dbReference>
<dbReference type="EMBL" id="FLUQ01000003">
    <property type="protein sequence ID" value="SBW07763.1"/>
    <property type="molecule type" value="Genomic_DNA"/>
</dbReference>
<dbReference type="InterPro" id="IPR058240">
    <property type="entry name" value="rSAM_sf"/>
</dbReference>
<evidence type="ECO:0000256" key="7">
    <source>
        <dbReference type="ARBA" id="ARBA00023004"/>
    </source>
</evidence>
<dbReference type="SFLD" id="SFLDS00029">
    <property type="entry name" value="Radical_SAM"/>
    <property type="match status" value="1"/>
</dbReference>
<dbReference type="GO" id="GO:0051539">
    <property type="term" value="F:4 iron, 4 sulfur cluster binding"/>
    <property type="evidence" value="ECO:0007669"/>
    <property type="project" value="UniProtKB-KW"/>
</dbReference>
<dbReference type="SFLD" id="SFLDG01066">
    <property type="entry name" value="organic_radical-activating_enz"/>
    <property type="match status" value="1"/>
</dbReference>
<dbReference type="PANTHER" id="PTHR30352">
    <property type="entry name" value="PYRUVATE FORMATE-LYASE-ACTIVATING ENZYME"/>
    <property type="match status" value="1"/>
</dbReference>
<dbReference type="PROSITE" id="PS51379">
    <property type="entry name" value="4FE4S_FER_2"/>
    <property type="match status" value="2"/>
</dbReference>
<feature type="domain" description="4Fe-4S ferredoxin-type" evidence="9">
    <location>
        <begin position="81"/>
        <end position="108"/>
    </location>
</feature>
<evidence type="ECO:0000256" key="4">
    <source>
        <dbReference type="ARBA" id="ARBA00022691"/>
    </source>
</evidence>
<evidence type="ECO:0000256" key="3">
    <source>
        <dbReference type="ARBA" id="ARBA00022485"/>
    </source>
</evidence>
<keyword evidence="5" id="KW-0479">Metal-binding</keyword>
<keyword evidence="7" id="KW-0408">Iron</keyword>
<evidence type="ECO:0000259" key="10">
    <source>
        <dbReference type="PROSITE" id="PS51918"/>
    </source>
</evidence>
<dbReference type="InterPro" id="IPR034457">
    <property type="entry name" value="Organic_radical-activating"/>
</dbReference>
<evidence type="ECO:0000256" key="1">
    <source>
        <dbReference type="ARBA" id="ARBA00001966"/>
    </source>
</evidence>
<evidence type="ECO:0000313" key="11">
    <source>
        <dbReference type="EMBL" id="SBW07763.1"/>
    </source>
</evidence>
<dbReference type="Pfam" id="PF00037">
    <property type="entry name" value="Fer4"/>
    <property type="match status" value="1"/>
</dbReference>
<dbReference type="PANTHER" id="PTHR30352:SF4">
    <property type="entry name" value="PYRUVATE FORMATE-LYASE 2-ACTIVATING ENZYME"/>
    <property type="match status" value="1"/>
</dbReference>
<keyword evidence="3" id="KW-0004">4Fe-4S</keyword>
<dbReference type="Gene3D" id="3.30.70.20">
    <property type="match status" value="1"/>
</dbReference>
<keyword evidence="4" id="KW-0949">S-adenosyl-L-methionine</keyword>
<dbReference type="SUPFAM" id="SSF102114">
    <property type="entry name" value="Radical SAM enzymes"/>
    <property type="match status" value="1"/>
</dbReference>
<keyword evidence="8" id="KW-0411">Iron-sulfur</keyword>
<feature type="domain" description="4Fe-4S ferredoxin-type" evidence="9">
    <location>
        <begin position="50"/>
        <end position="79"/>
    </location>
</feature>
<evidence type="ECO:0000256" key="6">
    <source>
        <dbReference type="ARBA" id="ARBA00023002"/>
    </source>
</evidence>
<protein>
    <submittedName>
        <fullName evidence="11">Glycyl-radical enzyme activating protein family</fullName>
        <ecNumber evidence="11">1.97.1.4</ecNumber>
    </submittedName>
</protein>
<dbReference type="InterPro" id="IPR012839">
    <property type="entry name" value="Organic_radical_activase"/>
</dbReference>
<dbReference type="InterPro" id="IPR001989">
    <property type="entry name" value="Radical_activat_CS"/>
</dbReference>
<dbReference type="GO" id="GO:0046872">
    <property type="term" value="F:metal ion binding"/>
    <property type="evidence" value="ECO:0007669"/>
    <property type="project" value="UniProtKB-KW"/>
</dbReference>